<dbReference type="CDD" id="cd01335">
    <property type="entry name" value="Radical_SAM"/>
    <property type="match status" value="1"/>
</dbReference>
<feature type="binding site" evidence="15">
    <location>
        <position position="213"/>
    </location>
    <ligand>
        <name>S-adenosyl-L-methionine</name>
        <dbReference type="ChEBI" id="CHEBI:59789"/>
        <label>2</label>
    </ligand>
</feature>
<dbReference type="SFLD" id="SFLDG01082">
    <property type="entry name" value="B12-binding_domain_containing"/>
    <property type="match status" value="1"/>
</dbReference>
<name>A0A0F4TDJ1_PSEFL</name>
<comment type="subunit">
    <text evidence="4">Monomer.</text>
</comment>
<feature type="binding site" evidence="15">
    <location>
        <position position="149"/>
    </location>
    <ligand>
        <name>S-adenosyl-L-methionine</name>
        <dbReference type="ChEBI" id="CHEBI:59789"/>
        <label>1</label>
    </ligand>
</feature>
<keyword evidence="10 14" id="KW-0408">Iron</keyword>
<feature type="binding site" evidence="16">
    <location>
        <position position="70"/>
    </location>
    <ligand>
        <name>[4Fe-4S] cluster</name>
        <dbReference type="ChEBI" id="CHEBI:49883"/>
        <note>4Fe-4S-S-AdoMet</note>
    </ligand>
</feature>
<keyword evidence="6 14" id="KW-0963">Cytoplasm</keyword>
<dbReference type="InterPro" id="IPR010723">
    <property type="entry name" value="HemN_C"/>
</dbReference>
<dbReference type="InterPro" id="IPR004558">
    <property type="entry name" value="Coprogen_oxidase_HemN"/>
</dbReference>
<keyword evidence="7 14" id="KW-0949">S-adenosyl-L-methionine</keyword>
<dbReference type="NCBIfam" id="TIGR00538">
    <property type="entry name" value="hemN"/>
    <property type="match status" value="1"/>
</dbReference>
<dbReference type="FunFam" id="1.10.10.920:FF:000002">
    <property type="entry name" value="Coproporphyrinogen-III oxidase"/>
    <property type="match status" value="1"/>
</dbReference>
<evidence type="ECO:0000256" key="15">
    <source>
        <dbReference type="PIRSR" id="PIRSR000167-1"/>
    </source>
</evidence>
<dbReference type="Gene3D" id="3.30.750.200">
    <property type="match status" value="1"/>
</dbReference>
<dbReference type="SFLD" id="SFLDS00029">
    <property type="entry name" value="Radical_SAM"/>
    <property type="match status" value="1"/>
</dbReference>
<dbReference type="EMBL" id="LACD01000022">
    <property type="protein sequence ID" value="KJZ42045.1"/>
    <property type="molecule type" value="Genomic_DNA"/>
</dbReference>
<evidence type="ECO:0000256" key="12">
    <source>
        <dbReference type="ARBA" id="ARBA00023244"/>
    </source>
</evidence>
<dbReference type="RefSeq" id="WP_046048059.1">
    <property type="nucleotide sequence ID" value="NZ_LACD01000022.1"/>
</dbReference>
<protein>
    <recommendedName>
        <fullName evidence="14">Coproporphyrinogen-III oxidase</fullName>
        <ecNumber evidence="14">1.3.98.3</ecNumber>
    </recommendedName>
</protein>
<feature type="binding site" evidence="15">
    <location>
        <position position="176"/>
    </location>
    <ligand>
        <name>S-adenosyl-L-methionine</name>
        <dbReference type="ChEBI" id="CHEBI:59789"/>
        <label>2</label>
    </ligand>
</feature>
<dbReference type="SUPFAM" id="SSF102114">
    <property type="entry name" value="Radical SAM enzymes"/>
    <property type="match status" value="1"/>
</dbReference>
<dbReference type="GO" id="GO:0051989">
    <property type="term" value="F:coproporphyrinogen dehydrogenase activity"/>
    <property type="evidence" value="ECO:0007669"/>
    <property type="project" value="UniProtKB-EC"/>
</dbReference>
<dbReference type="SMART" id="SM00729">
    <property type="entry name" value="Elp3"/>
    <property type="match status" value="1"/>
</dbReference>
<feature type="binding site" evidence="15">
    <location>
        <begin position="115"/>
        <end position="116"/>
    </location>
    <ligand>
        <name>S-adenosyl-L-methionine</name>
        <dbReference type="ChEBI" id="CHEBI:59789"/>
        <label>2</label>
    </ligand>
</feature>
<sequence length="460" mass="52508">MLDAIRWDTDLIRRYDLAGPRYTSYPTAVQFDGQVGTFDLFHALRDSRKALRPLSLYVHVPFCANICYYCACNKVITKDRGRAQPYLQRLEQEIQLIACHLDPAQKVEQLHFGGGTPTFLSHDELRQLMAQLRKNFNLLDDDSGDYGIEIDPREADWSTMGLLRELGFNRVSIGLQDLDPAVQRAVNRLQSLEETRAVIDAARTLQFRSINIDLIYGLPRQTPENFARTVDEVINLQPDRLSVFNYAHLPERFMPQRRINSDELPTPAQKLEILQGTIEQLTQAGYRYIGMDHFALPDDELAIAQEESTLQRNFQGYTTHGHCDLIGLGVSAISQIGDLYCQNSSDLNQYQNTLASAQLATSRGLLCNADDRLRRAVIQQLICNFSLEFAEIEHAFNVDFQGYFGELWPQLQGMADDGLIELDNERITVLPAGRLLVRSVCMVFDAYLEQHNRQRFSRVI</sequence>
<evidence type="ECO:0000256" key="10">
    <source>
        <dbReference type="ARBA" id="ARBA00023004"/>
    </source>
</evidence>
<keyword evidence="11 14" id="KW-0411">Iron-sulfur</keyword>
<evidence type="ECO:0000256" key="14">
    <source>
        <dbReference type="PIRNR" id="PIRNR000167"/>
    </source>
</evidence>
<dbReference type="GO" id="GO:0005737">
    <property type="term" value="C:cytoplasm"/>
    <property type="evidence" value="ECO:0007669"/>
    <property type="project" value="UniProtKB-SubCell"/>
</dbReference>
<dbReference type="Gene3D" id="1.10.10.920">
    <property type="match status" value="1"/>
</dbReference>
<evidence type="ECO:0000259" key="17">
    <source>
        <dbReference type="PROSITE" id="PS51918"/>
    </source>
</evidence>
<dbReference type="Pfam" id="PF06969">
    <property type="entry name" value="HemN_C"/>
    <property type="match status" value="1"/>
</dbReference>
<evidence type="ECO:0000256" key="7">
    <source>
        <dbReference type="ARBA" id="ARBA00022691"/>
    </source>
</evidence>
<dbReference type="SFLD" id="SFLDF00277">
    <property type="entry name" value="oxygen-independent_coproporphy"/>
    <property type="match status" value="1"/>
</dbReference>
<evidence type="ECO:0000256" key="3">
    <source>
        <dbReference type="ARBA" id="ARBA00005493"/>
    </source>
</evidence>
<keyword evidence="9 14" id="KW-0560">Oxidoreductase</keyword>
<feature type="binding site" evidence="15">
    <location>
        <position position="333"/>
    </location>
    <ligand>
        <name>S-adenosyl-L-methionine</name>
        <dbReference type="ChEBI" id="CHEBI:59789"/>
        <label>1</label>
    </ligand>
</feature>
<evidence type="ECO:0000313" key="19">
    <source>
        <dbReference type="Proteomes" id="UP000033500"/>
    </source>
</evidence>
<evidence type="ECO:0000256" key="9">
    <source>
        <dbReference type="ARBA" id="ARBA00023002"/>
    </source>
</evidence>
<evidence type="ECO:0000256" key="16">
    <source>
        <dbReference type="PIRSR" id="PIRSR000167-2"/>
    </source>
</evidence>
<evidence type="ECO:0000256" key="1">
    <source>
        <dbReference type="ARBA" id="ARBA00004496"/>
    </source>
</evidence>
<accession>A0A0F4TDJ1</accession>
<gene>
    <name evidence="18" type="ORF">VC34_18845</name>
</gene>
<dbReference type="GO" id="GO:0004109">
    <property type="term" value="F:coproporphyrinogen oxidase activity"/>
    <property type="evidence" value="ECO:0007669"/>
    <property type="project" value="InterPro"/>
</dbReference>
<dbReference type="GO" id="GO:0051539">
    <property type="term" value="F:4 iron, 4 sulfur cluster binding"/>
    <property type="evidence" value="ECO:0007669"/>
    <property type="project" value="UniProtKB-KW"/>
</dbReference>
<dbReference type="PANTHER" id="PTHR13932">
    <property type="entry name" value="COPROPORPHYRINIGEN III OXIDASE"/>
    <property type="match status" value="1"/>
</dbReference>
<evidence type="ECO:0000256" key="4">
    <source>
        <dbReference type="ARBA" id="ARBA00011245"/>
    </source>
</evidence>
<dbReference type="InterPro" id="IPR007197">
    <property type="entry name" value="rSAM"/>
</dbReference>
<dbReference type="AlphaFoldDB" id="A0A0F4TDJ1"/>
<feature type="binding site" evidence="15">
    <location>
        <position position="247"/>
    </location>
    <ligand>
        <name>S-adenosyl-L-methionine</name>
        <dbReference type="ChEBI" id="CHEBI:59789"/>
        <label>2</label>
    </ligand>
</feature>
<dbReference type="PANTHER" id="PTHR13932:SF6">
    <property type="entry name" value="OXYGEN-INDEPENDENT COPROPORPHYRINOGEN III OXIDASE"/>
    <property type="match status" value="1"/>
</dbReference>
<dbReference type="GO" id="GO:0006782">
    <property type="term" value="P:protoporphyrinogen IX biosynthetic process"/>
    <property type="evidence" value="ECO:0007669"/>
    <property type="project" value="UniProtKB-UniPathway"/>
</dbReference>
<evidence type="ECO:0000313" key="18">
    <source>
        <dbReference type="EMBL" id="KJZ42045.1"/>
    </source>
</evidence>
<comment type="catalytic activity">
    <reaction evidence="13 14">
        <text>coproporphyrinogen III + 2 S-adenosyl-L-methionine = protoporphyrinogen IX + 2 5'-deoxyadenosine + 2 L-methionine + 2 CO2</text>
        <dbReference type="Rhea" id="RHEA:15425"/>
        <dbReference type="ChEBI" id="CHEBI:16526"/>
        <dbReference type="ChEBI" id="CHEBI:17319"/>
        <dbReference type="ChEBI" id="CHEBI:57307"/>
        <dbReference type="ChEBI" id="CHEBI:57309"/>
        <dbReference type="ChEBI" id="CHEBI:57844"/>
        <dbReference type="ChEBI" id="CHEBI:59789"/>
        <dbReference type="EC" id="1.3.98.3"/>
    </reaction>
</comment>
<dbReference type="GO" id="GO:0046872">
    <property type="term" value="F:metal ion binding"/>
    <property type="evidence" value="ECO:0007669"/>
    <property type="project" value="UniProtKB-KW"/>
</dbReference>
<dbReference type="PROSITE" id="PS51918">
    <property type="entry name" value="RADICAL_SAM"/>
    <property type="match status" value="1"/>
</dbReference>
<evidence type="ECO:0000256" key="6">
    <source>
        <dbReference type="ARBA" id="ARBA00022490"/>
    </source>
</evidence>
<dbReference type="PATRIC" id="fig|294.131.peg.2640"/>
<evidence type="ECO:0000256" key="8">
    <source>
        <dbReference type="ARBA" id="ARBA00022723"/>
    </source>
</evidence>
<dbReference type="InterPro" id="IPR034505">
    <property type="entry name" value="Coproporphyrinogen-III_oxidase"/>
</dbReference>
<comment type="similarity">
    <text evidence="3 14">Belongs to the anaerobic coproporphyrinogen-III oxidase family.</text>
</comment>
<dbReference type="UniPathway" id="UPA00251">
    <property type="reaction ID" value="UER00323"/>
</dbReference>
<dbReference type="SFLD" id="SFLDG01065">
    <property type="entry name" value="anaerobic_coproporphyrinogen-I"/>
    <property type="match status" value="1"/>
</dbReference>
<dbReference type="InterPro" id="IPR006638">
    <property type="entry name" value="Elp3/MiaA/NifB-like_rSAM"/>
</dbReference>
<dbReference type="InterPro" id="IPR058240">
    <property type="entry name" value="rSAM_sf"/>
</dbReference>
<proteinExistence type="inferred from homology"/>
<feature type="domain" description="Radical SAM core" evidence="17">
    <location>
        <begin position="48"/>
        <end position="287"/>
    </location>
</feature>
<dbReference type="Pfam" id="PF04055">
    <property type="entry name" value="Radical_SAM"/>
    <property type="match status" value="1"/>
</dbReference>
<comment type="caution">
    <text evidence="18">The sequence shown here is derived from an EMBL/GenBank/DDBJ whole genome shotgun (WGS) entry which is preliminary data.</text>
</comment>
<feature type="binding site" evidence="15">
    <location>
        <begin position="69"/>
        <end position="71"/>
    </location>
    <ligand>
        <name>S-adenosyl-L-methionine</name>
        <dbReference type="ChEBI" id="CHEBI:59789"/>
        <label>2</label>
    </ligand>
</feature>
<dbReference type="EC" id="1.3.98.3" evidence="14"/>
<reference evidence="18 19" key="1">
    <citation type="submission" date="2015-03" db="EMBL/GenBank/DDBJ databases">
        <title>Comparative genomics of Pseudomonas insights into diversity of traits involved in vanlence and defense.</title>
        <authorList>
            <person name="Qin Y."/>
        </authorList>
    </citation>
    <scope>NUCLEOTIDE SEQUENCE [LARGE SCALE GENOMIC DNA]</scope>
    <source>
        <strain evidence="18 19">C3</strain>
    </source>
</reference>
<evidence type="ECO:0000256" key="2">
    <source>
        <dbReference type="ARBA" id="ARBA00004785"/>
    </source>
</evidence>
<organism evidence="18 19">
    <name type="scientific">Pseudomonas fluorescens</name>
    <dbReference type="NCBI Taxonomy" id="294"/>
    <lineage>
        <taxon>Bacteria</taxon>
        <taxon>Pseudomonadati</taxon>
        <taxon>Pseudomonadota</taxon>
        <taxon>Gammaproteobacteria</taxon>
        <taxon>Pseudomonadales</taxon>
        <taxon>Pseudomonadaceae</taxon>
        <taxon>Pseudomonas</taxon>
    </lineage>
</organism>
<comment type="pathway">
    <text evidence="2 14">Porphyrin-containing compound metabolism; protoporphyrin-IX biosynthesis; protoporphyrinogen-IX from coproporphyrinogen-III (AdoMet route): step 1/1.</text>
</comment>
<keyword evidence="5 14" id="KW-0004">4Fe-4S</keyword>
<feature type="binding site" evidence="15">
    <location>
        <position position="114"/>
    </location>
    <ligand>
        <name>S-adenosyl-L-methionine</name>
        <dbReference type="ChEBI" id="CHEBI:59789"/>
        <label>1</label>
    </ligand>
</feature>
<evidence type="ECO:0000256" key="5">
    <source>
        <dbReference type="ARBA" id="ARBA00022485"/>
    </source>
</evidence>
<feature type="binding site" evidence="15">
    <location>
        <position position="57"/>
    </location>
    <ligand>
        <name>S-adenosyl-L-methionine</name>
        <dbReference type="ChEBI" id="CHEBI:59789"/>
        <label>1</label>
    </ligand>
</feature>
<comment type="subcellular location">
    <subcellularLocation>
        <location evidence="1 14">Cytoplasm</location>
    </subcellularLocation>
</comment>
<keyword evidence="8 14" id="KW-0479">Metal-binding</keyword>
<dbReference type="PIRSF" id="PIRSF000167">
    <property type="entry name" value="HemN"/>
    <property type="match status" value="1"/>
</dbReference>
<keyword evidence="12 14" id="KW-0627">Porphyrin biosynthesis</keyword>
<feature type="binding site" evidence="16">
    <location>
        <position position="63"/>
    </location>
    <ligand>
        <name>[4Fe-4S] cluster</name>
        <dbReference type="ChEBI" id="CHEBI:49883"/>
        <note>4Fe-4S-S-AdoMet</note>
    </ligand>
</feature>
<feature type="binding site" evidence="15">
    <location>
        <position position="188"/>
    </location>
    <ligand>
        <name>S-adenosyl-L-methionine</name>
        <dbReference type="ChEBI" id="CHEBI:59789"/>
        <label>2</label>
    </ligand>
</feature>
<comment type="cofactor">
    <cofactor evidence="14 16">
        <name>[4Fe-4S] cluster</name>
        <dbReference type="ChEBI" id="CHEBI:49883"/>
    </cofactor>
    <text evidence="14 16">Binds 1 [4Fe-4S] cluster. The cluster is coordinated with 3 cysteines and an exchangeable S-adenosyl-L-methionine.</text>
</comment>
<evidence type="ECO:0000256" key="11">
    <source>
        <dbReference type="ARBA" id="ARBA00023014"/>
    </source>
</evidence>
<feature type="binding site" evidence="16">
    <location>
        <position position="67"/>
    </location>
    <ligand>
        <name>[4Fe-4S] cluster</name>
        <dbReference type="ChEBI" id="CHEBI:49883"/>
        <note>4Fe-4S-S-AdoMet</note>
    </ligand>
</feature>
<evidence type="ECO:0000256" key="13">
    <source>
        <dbReference type="ARBA" id="ARBA00048321"/>
    </source>
</evidence>
<dbReference type="Proteomes" id="UP000033500">
    <property type="component" value="Unassembled WGS sequence"/>
</dbReference>